<evidence type="ECO:0000313" key="2">
    <source>
        <dbReference type="EMBL" id="KAL0102578.1"/>
    </source>
</evidence>
<sequence length="336" mass="37965">MCQVPRTPYLLGSADRVRGKKKKKKRDEKSTLLMTFSLSRQRRSSFGGLRGRASLSLVGIAAGFRGQGPRGDDGLWQKAERELAAPAPLSSHRFHPRYPFRFALSFSLSPILLLSFSFDERAGFEPRVQSRKEDEGVVDEEGGWSGGVSSGRLSRSVYLSGKEARKWRSSLSLSLSLSVSLSFFLLPPFFFLSFCLSISNHFFQPSPPCDPPSLVHPFLSLHEATFRYDLLTLFTRIFIEILKMNILIYTLRNKKGFPSNATKKITRGKSKQTCLPRPFRLEYKTKTRTSRPSLADLKLCLTCTENKHTALINCAVRSQVYQKVITAKPRRSGPYL</sequence>
<keyword evidence="3" id="KW-1185">Reference proteome</keyword>
<evidence type="ECO:0000256" key="1">
    <source>
        <dbReference type="SAM" id="Phobius"/>
    </source>
</evidence>
<name>A0AAW2EII8_9HYME</name>
<reference evidence="2 3" key="1">
    <citation type="submission" date="2023-03" db="EMBL/GenBank/DDBJ databases">
        <title>High recombination rates correlate with genetic variation in Cardiocondyla obscurior ants.</title>
        <authorList>
            <person name="Errbii M."/>
        </authorList>
    </citation>
    <scope>NUCLEOTIDE SEQUENCE [LARGE SCALE GENOMIC DNA]</scope>
    <source>
        <strain evidence="2">Alpha-2009</strain>
        <tissue evidence="2">Whole body</tissue>
    </source>
</reference>
<dbReference type="AlphaFoldDB" id="A0AAW2EII8"/>
<protein>
    <submittedName>
        <fullName evidence="2">Uncharacterized protein</fullName>
    </submittedName>
</protein>
<keyword evidence="1" id="KW-0812">Transmembrane</keyword>
<proteinExistence type="predicted"/>
<keyword evidence="1" id="KW-1133">Transmembrane helix</keyword>
<dbReference type="Proteomes" id="UP001430953">
    <property type="component" value="Unassembled WGS sequence"/>
</dbReference>
<organism evidence="2 3">
    <name type="scientific">Cardiocondyla obscurior</name>
    <dbReference type="NCBI Taxonomy" id="286306"/>
    <lineage>
        <taxon>Eukaryota</taxon>
        <taxon>Metazoa</taxon>
        <taxon>Ecdysozoa</taxon>
        <taxon>Arthropoda</taxon>
        <taxon>Hexapoda</taxon>
        <taxon>Insecta</taxon>
        <taxon>Pterygota</taxon>
        <taxon>Neoptera</taxon>
        <taxon>Endopterygota</taxon>
        <taxon>Hymenoptera</taxon>
        <taxon>Apocrita</taxon>
        <taxon>Aculeata</taxon>
        <taxon>Formicoidea</taxon>
        <taxon>Formicidae</taxon>
        <taxon>Myrmicinae</taxon>
        <taxon>Cardiocondyla</taxon>
    </lineage>
</organism>
<dbReference type="EMBL" id="JADYXP020000022">
    <property type="protein sequence ID" value="KAL0102578.1"/>
    <property type="molecule type" value="Genomic_DNA"/>
</dbReference>
<accession>A0AAW2EII8</accession>
<evidence type="ECO:0000313" key="3">
    <source>
        <dbReference type="Proteomes" id="UP001430953"/>
    </source>
</evidence>
<feature type="transmembrane region" description="Helical" evidence="1">
    <location>
        <begin position="175"/>
        <end position="196"/>
    </location>
</feature>
<keyword evidence="1" id="KW-0472">Membrane</keyword>
<gene>
    <name evidence="2" type="ORF">PUN28_018106</name>
</gene>
<comment type="caution">
    <text evidence="2">The sequence shown here is derived from an EMBL/GenBank/DDBJ whole genome shotgun (WGS) entry which is preliminary data.</text>
</comment>